<evidence type="ECO:0000313" key="3">
    <source>
        <dbReference type="Proteomes" id="UP000590740"/>
    </source>
</evidence>
<sequence>MKSASIVHALITAAFLALAGMSSANEPTTDPDSSYLRAGALFEAGIKAVHAGRVETAIGNLQLARSLMQKISQSQPGWQPALVAYKLQKIENTLKDLAASQALQLVVDDDQPEVTAR</sequence>
<keyword evidence="3" id="KW-1185">Reference proteome</keyword>
<gene>
    <name evidence="2" type="ORF">HNQ65_004195</name>
</gene>
<evidence type="ECO:0000256" key="1">
    <source>
        <dbReference type="SAM" id="SignalP"/>
    </source>
</evidence>
<reference evidence="2 3" key="1">
    <citation type="submission" date="2020-08" db="EMBL/GenBank/DDBJ databases">
        <title>Genomic Encyclopedia of Type Strains, Phase IV (KMG-IV): sequencing the most valuable type-strain genomes for metagenomic binning, comparative biology and taxonomic classification.</title>
        <authorList>
            <person name="Goeker M."/>
        </authorList>
    </citation>
    <scope>NUCLEOTIDE SEQUENCE [LARGE SCALE GENOMIC DNA]</scope>
    <source>
        <strain evidence="2 3">DSM 12252</strain>
    </source>
</reference>
<dbReference type="Proteomes" id="UP000590740">
    <property type="component" value="Unassembled WGS sequence"/>
</dbReference>
<comment type="caution">
    <text evidence="2">The sequence shown here is derived from an EMBL/GenBank/DDBJ whole genome shotgun (WGS) entry which is preliminary data.</text>
</comment>
<accession>A0A7W7YEV9</accession>
<dbReference type="EMBL" id="JACHIG010000010">
    <property type="protein sequence ID" value="MBB5034590.1"/>
    <property type="molecule type" value="Genomic_DNA"/>
</dbReference>
<proteinExistence type="predicted"/>
<name>A0A7W7YEV9_9BACT</name>
<keyword evidence="1" id="KW-0732">Signal</keyword>
<protein>
    <submittedName>
        <fullName evidence="2">Uncharacterized protein</fullName>
    </submittedName>
</protein>
<evidence type="ECO:0000313" key="2">
    <source>
        <dbReference type="EMBL" id="MBB5034590.1"/>
    </source>
</evidence>
<organism evidence="2 3">
    <name type="scientific">Prosthecobacter vanneervenii</name>
    <dbReference type="NCBI Taxonomy" id="48466"/>
    <lineage>
        <taxon>Bacteria</taxon>
        <taxon>Pseudomonadati</taxon>
        <taxon>Verrucomicrobiota</taxon>
        <taxon>Verrucomicrobiia</taxon>
        <taxon>Verrucomicrobiales</taxon>
        <taxon>Verrucomicrobiaceae</taxon>
        <taxon>Prosthecobacter</taxon>
    </lineage>
</organism>
<dbReference type="AlphaFoldDB" id="A0A7W7YEV9"/>
<feature type="chain" id="PRO_5030863674" evidence="1">
    <location>
        <begin position="20"/>
        <end position="117"/>
    </location>
</feature>
<dbReference type="RefSeq" id="WP_184342547.1">
    <property type="nucleotide sequence ID" value="NZ_JACHIG010000010.1"/>
</dbReference>
<feature type="signal peptide" evidence="1">
    <location>
        <begin position="1"/>
        <end position="19"/>
    </location>
</feature>